<protein>
    <submittedName>
        <fullName evidence="2">Uncharacterized protein LOC142168989</fullName>
    </submittedName>
</protein>
<dbReference type="RefSeq" id="XP_075086278.1">
    <property type="nucleotide sequence ID" value="XM_075230177.1"/>
</dbReference>
<reference evidence="2" key="2">
    <citation type="submission" date="2025-08" db="UniProtKB">
        <authorList>
            <consortium name="RefSeq"/>
        </authorList>
    </citation>
    <scope>IDENTIFICATION</scope>
    <source>
        <tissue evidence="2">Leaf</tissue>
    </source>
</reference>
<evidence type="ECO:0000313" key="1">
    <source>
        <dbReference type="Proteomes" id="UP000790787"/>
    </source>
</evidence>
<evidence type="ECO:0000313" key="2">
    <source>
        <dbReference type="RefSeq" id="XP_075086278.1"/>
    </source>
</evidence>
<dbReference type="Proteomes" id="UP000790787">
    <property type="component" value="Chromosome 14"/>
</dbReference>
<reference evidence="1" key="1">
    <citation type="journal article" date="2014" name="Nat. Commun.">
        <title>The tobacco genome sequence and its comparison with those of tomato and potato.</title>
        <authorList>
            <person name="Sierro N."/>
            <person name="Battey J.N."/>
            <person name="Ouadi S."/>
            <person name="Bakaher N."/>
            <person name="Bovet L."/>
            <person name="Willig A."/>
            <person name="Goepfert S."/>
            <person name="Peitsch M.C."/>
            <person name="Ivanov N.V."/>
        </authorList>
    </citation>
    <scope>NUCLEOTIDE SEQUENCE [LARGE SCALE GENOMIC DNA]</scope>
</reference>
<gene>
    <name evidence="2" type="primary">LOC142168989</name>
</gene>
<accession>A0AC58SMR6</accession>
<name>A0AC58SMR6_TOBAC</name>
<organism evidence="1 2">
    <name type="scientific">Nicotiana tabacum</name>
    <name type="common">Common tobacco</name>
    <dbReference type="NCBI Taxonomy" id="4097"/>
    <lineage>
        <taxon>Eukaryota</taxon>
        <taxon>Viridiplantae</taxon>
        <taxon>Streptophyta</taxon>
        <taxon>Embryophyta</taxon>
        <taxon>Tracheophyta</taxon>
        <taxon>Spermatophyta</taxon>
        <taxon>Magnoliopsida</taxon>
        <taxon>eudicotyledons</taxon>
        <taxon>Gunneridae</taxon>
        <taxon>Pentapetalae</taxon>
        <taxon>asterids</taxon>
        <taxon>lamiids</taxon>
        <taxon>Solanales</taxon>
        <taxon>Solanaceae</taxon>
        <taxon>Nicotianoideae</taxon>
        <taxon>Nicotianeae</taxon>
        <taxon>Nicotiana</taxon>
    </lineage>
</organism>
<proteinExistence type="predicted"/>
<sequence>MAEYEACILGIRMTVDMNIKKLLDIGDSDLLIHQVQGEWTTKNVKILSYLHCVKQLCKMFTKIEFKHISRIQNKFADALATLSSTIHHLNKNYIDPIEIEVWDQYAYCFLVDEEPDGKPWYYEIKWFLETREYLENSTNGQKHSEG</sequence>
<keyword evidence="1" id="KW-1185">Reference proteome</keyword>